<reference evidence="2 3" key="1">
    <citation type="submission" date="2018-08" db="EMBL/GenBank/DDBJ databases">
        <title>Diversity &amp; Physiological Properties of Lignin-Decomposing Actinobacteria from Soil.</title>
        <authorList>
            <person name="Roh S.G."/>
            <person name="Kim S.B."/>
        </authorList>
    </citation>
    <scope>NUCLEOTIDE SEQUENCE [LARGE SCALE GENOMIC DNA]</scope>
    <source>
        <strain evidence="2 3">MMS17-GH009</strain>
    </source>
</reference>
<feature type="transmembrane region" description="Helical" evidence="1">
    <location>
        <begin position="12"/>
        <end position="34"/>
    </location>
</feature>
<feature type="transmembrane region" description="Helical" evidence="1">
    <location>
        <begin position="197"/>
        <end position="217"/>
    </location>
</feature>
<keyword evidence="1" id="KW-0812">Transmembrane</keyword>
<feature type="transmembrane region" description="Helical" evidence="1">
    <location>
        <begin position="40"/>
        <end position="62"/>
    </location>
</feature>
<organism evidence="2 3">
    <name type="scientific">Kitasatospora xanthocidica</name>
    <dbReference type="NCBI Taxonomy" id="83382"/>
    <lineage>
        <taxon>Bacteria</taxon>
        <taxon>Bacillati</taxon>
        <taxon>Actinomycetota</taxon>
        <taxon>Actinomycetes</taxon>
        <taxon>Kitasatosporales</taxon>
        <taxon>Streptomycetaceae</taxon>
        <taxon>Kitasatospora</taxon>
    </lineage>
</organism>
<gene>
    <name evidence="2" type="ORF">DR950_00470</name>
</gene>
<dbReference type="AlphaFoldDB" id="A0A372ZLM1"/>
<feature type="transmembrane region" description="Helical" evidence="1">
    <location>
        <begin position="69"/>
        <end position="89"/>
    </location>
</feature>
<dbReference type="EMBL" id="QVIG01000001">
    <property type="protein sequence ID" value="RGD56464.1"/>
    <property type="molecule type" value="Genomic_DNA"/>
</dbReference>
<protein>
    <submittedName>
        <fullName evidence="2">Uncharacterized protein</fullName>
    </submittedName>
</protein>
<evidence type="ECO:0000313" key="3">
    <source>
        <dbReference type="Proteomes" id="UP000263377"/>
    </source>
</evidence>
<keyword evidence="3" id="KW-1185">Reference proteome</keyword>
<feature type="transmembrane region" description="Helical" evidence="1">
    <location>
        <begin position="109"/>
        <end position="128"/>
    </location>
</feature>
<evidence type="ECO:0000256" key="1">
    <source>
        <dbReference type="SAM" id="Phobius"/>
    </source>
</evidence>
<dbReference type="Pfam" id="PF20128">
    <property type="entry name" value="DUF6518"/>
    <property type="match status" value="1"/>
</dbReference>
<feature type="transmembrane region" description="Helical" evidence="1">
    <location>
        <begin position="140"/>
        <end position="157"/>
    </location>
</feature>
<dbReference type="InterPro" id="IPR045393">
    <property type="entry name" value="DUF6518"/>
</dbReference>
<comment type="caution">
    <text evidence="2">The sequence shown here is derived from an EMBL/GenBank/DDBJ whole genome shotgun (WGS) entry which is preliminary data.</text>
</comment>
<proteinExistence type="predicted"/>
<keyword evidence="1" id="KW-0472">Membrane</keyword>
<name>A0A372ZLM1_9ACTN</name>
<feature type="transmembrane region" description="Helical" evidence="1">
    <location>
        <begin position="169"/>
        <end position="190"/>
    </location>
</feature>
<evidence type="ECO:0000313" key="2">
    <source>
        <dbReference type="EMBL" id="RGD56464.1"/>
    </source>
</evidence>
<accession>A0A372ZLM1</accession>
<keyword evidence="1" id="KW-1133">Transmembrane helix</keyword>
<dbReference type="Proteomes" id="UP000263377">
    <property type="component" value="Unassembled WGS sequence"/>
</dbReference>
<sequence length="226" mass="22725">MPRESKSPTRPADAVVCALAVPAGLALGIVALVADTVPGQLGSILSVAASTGVAWGVGAGILGAACQRLLTAACAGALIMVLAVLTYYGGNAVVHIRPSAGSGYLVDKTGFWAMVAVVAGPAAGALGWRITHGTALAKSLAAGVLGGLVVVQGLYAWSPTRSYMFGGDATARVWISLLLIAAPLGGALWVSRGLRPAAAFGSLVCTSAIGFFLWSTAQSLHLLRSW</sequence>